<name>A0A1G9F1A0_9BACL</name>
<dbReference type="RefSeq" id="WP_092986118.1">
    <property type="nucleotide sequence ID" value="NZ_FNFY01000010.1"/>
</dbReference>
<dbReference type="EMBL" id="FNFY01000010">
    <property type="protein sequence ID" value="SDK82154.1"/>
    <property type="molecule type" value="Genomic_DNA"/>
</dbReference>
<evidence type="ECO:0008006" key="3">
    <source>
        <dbReference type="Google" id="ProtNLM"/>
    </source>
</evidence>
<sequence>MYLINDIRQIINDYHWKKRLIQSQVYEMDSTATSAYGIESSLPKAQGETSDKVSSIVIKNDKESRKLEALVKEVSFIDEHEKHINSDKNFHILQLLKQGESKQRIKILLNISNRNLYERIDQVVIILFNSQPGTKEKHEKKEKKET</sequence>
<keyword evidence="2" id="KW-1185">Reference proteome</keyword>
<dbReference type="OrthoDB" id="8910390at2"/>
<reference evidence="2" key="1">
    <citation type="submission" date="2016-10" db="EMBL/GenBank/DDBJ databases">
        <authorList>
            <person name="Varghese N."/>
            <person name="Submissions S."/>
        </authorList>
    </citation>
    <scope>NUCLEOTIDE SEQUENCE [LARGE SCALE GENOMIC DNA]</scope>
    <source>
        <strain evidence="2">CGMCC 1.8895</strain>
    </source>
</reference>
<gene>
    <name evidence="1" type="ORF">SAMN05216216_11080</name>
</gene>
<dbReference type="Proteomes" id="UP000199008">
    <property type="component" value="Unassembled WGS sequence"/>
</dbReference>
<accession>A0A1G9F1A0</accession>
<protein>
    <recommendedName>
        <fullName evidence="3">Phage transcriptional regulator, RinA family</fullName>
    </recommendedName>
</protein>
<evidence type="ECO:0000313" key="1">
    <source>
        <dbReference type="EMBL" id="SDK82154.1"/>
    </source>
</evidence>
<proteinExistence type="predicted"/>
<organism evidence="1 2">
    <name type="scientific">Lacicoccus qingdaonensis</name>
    <dbReference type="NCBI Taxonomy" id="576118"/>
    <lineage>
        <taxon>Bacteria</taxon>
        <taxon>Bacillati</taxon>
        <taxon>Bacillota</taxon>
        <taxon>Bacilli</taxon>
        <taxon>Bacillales</taxon>
        <taxon>Salinicoccaceae</taxon>
        <taxon>Lacicoccus</taxon>
    </lineage>
</organism>
<dbReference type="AlphaFoldDB" id="A0A1G9F1A0"/>
<dbReference type="STRING" id="576118.SAMN05216216_11080"/>
<evidence type="ECO:0000313" key="2">
    <source>
        <dbReference type="Proteomes" id="UP000199008"/>
    </source>
</evidence>